<evidence type="ECO:0000313" key="2">
    <source>
        <dbReference type="Proteomes" id="UP000663525"/>
    </source>
</evidence>
<dbReference type="RefSeq" id="WP_229113997.1">
    <property type="nucleotide sequence ID" value="NZ_CP064787.1"/>
</dbReference>
<accession>A0A897N2I8</accession>
<dbReference type="EMBL" id="CP064787">
    <property type="protein sequence ID" value="QSG04536.1"/>
    <property type="molecule type" value="Genomic_DNA"/>
</dbReference>
<organism evidence="1 2">
    <name type="scientific">Halapricum desulfuricans</name>
    <dbReference type="NCBI Taxonomy" id="2841257"/>
    <lineage>
        <taxon>Archaea</taxon>
        <taxon>Methanobacteriati</taxon>
        <taxon>Methanobacteriota</taxon>
        <taxon>Stenosarchaea group</taxon>
        <taxon>Halobacteria</taxon>
        <taxon>Halobacteriales</taxon>
        <taxon>Haloarculaceae</taxon>
        <taxon>Halapricum</taxon>
    </lineage>
</organism>
<proteinExistence type="predicted"/>
<name>A0A897N2I8_9EURY</name>
<gene>
    <name evidence="1" type="primary">napF2</name>
    <name evidence="1" type="ORF">HSR121_0177</name>
</gene>
<protein>
    <submittedName>
        <fullName evidence="1">Ferredoxin</fullName>
    </submittedName>
</protein>
<dbReference type="AlphaFoldDB" id="A0A897N2I8"/>
<dbReference type="Proteomes" id="UP000663525">
    <property type="component" value="Chromosome"/>
</dbReference>
<evidence type="ECO:0000313" key="1">
    <source>
        <dbReference type="EMBL" id="QSG04536.1"/>
    </source>
</evidence>
<reference evidence="1" key="1">
    <citation type="submission" date="2020-11" db="EMBL/GenBank/DDBJ databases">
        <title>Carbohydrate-dependent, anaerobic sulfur respiration: A novel catabolism in halophilic archaea.</title>
        <authorList>
            <person name="Sorokin D.Y."/>
            <person name="Messina E."/>
            <person name="Smedile F."/>
            <person name="La Cono V."/>
            <person name="Hallsworth J.E."/>
            <person name="Yakimov M.M."/>
        </authorList>
    </citation>
    <scope>NUCLEOTIDE SEQUENCE</scope>
    <source>
        <strain evidence="1">HSR12-1</strain>
    </source>
</reference>
<sequence length="82" mass="8549">MAGESAGRMDGMKTLATPAFETLIGGLVESEPRSAVGPQWHGGRSGFDGLDVPSDLDLEYDMTVRGPGRAARLVRSDGGTGR</sequence>
<dbReference type="GeneID" id="68853835"/>